<reference evidence="3 4" key="1">
    <citation type="journal article" date="2018" name="Mol. Plant">
        <title>The genome of Artemisia annua provides insight into the evolution of Asteraceae family and artemisinin biosynthesis.</title>
        <authorList>
            <person name="Shen Q."/>
            <person name="Zhang L."/>
            <person name="Liao Z."/>
            <person name="Wang S."/>
            <person name="Yan T."/>
            <person name="Shi P."/>
            <person name="Liu M."/>
            <person name="Fu X."/>
            <person name="Pan Q."/>
            <person name="Wang Y."/>
            <person name="Lv Z."/>
            <person name="Lu X."/>
            <person name="Zhang F."/>
            <person name="Jiang W."/>
            <person name="Ma Y."/>
            <person name="Chen M."/>
            <person name="Hao X."/>
            <person name="Li L."/>
            <person name="Tang Y."/>
            <person name="Lv G."/>
            <person name="Zhou Y."/>
            <person name="Sun X."/>
            <person name="Brodelius P.E."/>
            <person name="Rose J.K.C."/>
            <person name="Tang K."/>
        </authorList>
    </citation>
    <scope>NUCLEOTIDE SEQUENCE [LARGE SCALE GENOMIC DNA]</scope>
    <source>
        <strain evidence="4">cv. Huhao1</strain>
        <tissue evidence="3">Leaf</tissue>
    </source>
</reference>
<dbReference type="OrthoDB" id="1837061at2759"/>
<dbReference type="AlphaFoldDB" id="A0A2U1Q939"/>
<dbReference type="InterPro" id="IPR000504">
    <property type="entry name" value="RRM_dom"/>
</dbReference>
<feature type="domain" description="RRM" evidence="2">
    <location>
        <begin position="16"/>
        <end position="105"/>
    </location>
</feature>
<dbReference type="InterPro" id="IPR012677">
    <property type="entry name" value="Nucleotide-bd_a/b_plait_sf"/>
</dbReference>
<protein>
    <submittedName>
        <fullName evidence="3">Nucleotide-binding alpha-beta plait domain-containing protein</fullName>
    </submittedName>
</protein>
<evidence type="ECO:0000259" key="2">
    <source>
        <dbReference type="PROSITE" id="PS50102"/>
    </source>
</evidence>
<evidence type="ECO:0000313" key="3">
    <source>
        <dbReference type="EMBL" id="PWA94517.1"/>
    </source>
</evidence>
<dbReference type="SMART" id="SM00360">
    <property type="entry name" value="RRM"/>
    <property type="match status" value="1"/>
</dbReference>
<proteinExistence type="predicted"/>
<dbReference type="GO" id="GO:0003723">
    <property type="term" value="F:RNA binding"/>
    <property type="evidence" value="ECO:0007669"/>
    <property type="project" value="UniProtKB-UniRule"/>
</dbReference>
<dbReference type="Gene3D" id="3.30.70.330">
    <property type="match status" value="1"/>
</dbReference>
<keyword evidence="4" id="KW-1185">Reference proteome</keyword>
<organism evidence="3 4">
    <name type="scientific">Artemisia annua</name>
    <name type="common">Sweet wormwood</name>
    <dbReference type="NCBI Taxonomy" id="35608"/>
    <lineage>
        <taxon>Eukaryota</taxon>
        <taxon>Viridiplantae</taxon>
        <taxon>Streptophyta</taxon>
        <taxon>Embryophyta</taxon>
        <taxon>Tracheophyta</taxon>
        <taxon>Spermatophyta</taxon>
        <taxon>Magnoliopsida</taxon>
        <taxon>eudicotyledons</taxon>
        <taxon>Gunneridae</taxon>
        <taxon>Pentapetalae</taxon>
        <taxon>asterids</taxon>
        <taxon>campanulids</taxon>
        <taxon>Asterales</taxon>
        <taxon>Asteraceae</taxon>
        <taxon>Asteroideae</taxon>
        <taxon>Anthemideae</taxon>
        <taxon>Artemisiinae</taxon>
        <taxon>Artemisia</taxon>
    </lineage>
</organism>
<sequence length="213" mass="24635">MGKFNTKEDDVSRISISIYVTNFPEGCSAKELFNACKQYGHVIDSFIPLKRLKEGKRFGFVRFINVFNVERLVNNLCTVWNDRCRLQANVARFQREPLSSNLRRDHVRDDRRRSVGQKPSVYGANSGNEKTFANVVKNSSNRAVEEKEVVPTMVLDDECVKERDFSTSLIGRVKTFSSLTNIQKTLSNEGFTDFTFKYMGELWILMEFKFVQN</sequence>
<name>A0A2U1Q939_ARTAN</name>
<dbReference type="InterPro" id="IPR035979">
    <property type="entry name" value="RBD_domain_sf"/>
</dbReference>
<accession>A0A2U1Q939</accession>
<dbReference type="Proteomes" id="UP000245207">
    <property type="component" value="Unassembled WGS sequence"/>
</dbReference>
<keyword evidence="1" id="KW-0694">RNA-binding</keyword>
<dbReference type="EMBL" id="PKPP01000309">
    <property type="protein sequence ID" value="PWA94517.1"/>
    <property type="molecule type" value="Genomic_DNA"/>
</dbReference>
<dbReference type="PROSITE" id="PS50102">
    <property type="entry name" value="RRM"/>
    <property type="match status" value="1"/>
</dbReference>
<comment type="caution">
    <text evidence="3">The sequence shown here is derived from an EMBL/GenBank/DDBJ whole genome shotgun (WGS) entry which is preliminary data.</text>
</comment>
<evidence type="ECO:0000256" key="1">
    <source>
        <dbReference type="PROSITE-ProRule" id="PRU00176"/>
    </source>
</evidence>
<evidence type="ECO:0000313" key="4">
    <source>
        <dbReference type="Proteomes" id="UP000245207"/>
    </source>
</evidence>
<dbReference type="SUPFAM" id="SSF54928">
    <property type="entry name" value="RNA-binding domain, RBD"/>
    <property type="match status" value="1"/>
</dbReference>
<dbReference type="CDD" id="cd00590">
    <property type="entry name" value="RRM_SF"/>
    <property type="match status" value="1"/>
</dbReference>
<gene>
    <name evidence="3" type="ORF">CTI12_AA056340</name>
</gene>
<dbReference type="Pfam" id="PF00076">
    <property type="entry name" value="RRM_1"/>
    <property type="match status" value="1"/>
</dbReference>